<reference evidence="1 2" key="1">
    <citation type="journal article" date="2017" name="Nat. Commun.">
        <title>Genome assembly with in vitro proximity ligation data and whole-genome triplication in lettuce.</title>
        <authorList>
            <person name="Reyes-Chin-Wo S."/>
            <person name="Wang Z."/>
            <person name="Yang X."/>
            <person name="Kozik A."/>
            <person name="Arikit S."/>
            <person name="Song C."/>
            <person name="Xia L."/>
            <person name="Froenicke L."/>
            <person name="Lavelle D.O."/>
            <person name="Truco M.J."/>
            <person name="Xia R."/>
            <person name="Zhu S."/>
            <person name="Xu C."/>
            <person name="Xu H."/>
            <person name="Xu X."/>
            <person name="Cox K."/>
            <person name="Korf I."/>
            <person name="Meyers B.C."/>
            <person name="Michelmore R.W."/>
        </authorList>
    </citation>
    <scope>NUCLEOTIDE SEQUENCE [LARGE SCALE GENOMIC DNA]</scope>
    <source>
        <strain evidence="2">cv. Salinas</strain>
        <tissue evidence="1">Seedlings</tissue>
    </source>
</reference>
<dbReference type="Proteomes" id="UP000235145">
    <property type="component" value="Unassembled WGS sequence"/>
</dbReference>
<sequence>MYCSKPISLNKIDRFLACEGFMNKWGLFSATILPKRFSDHSPVMLLSEVHDFGPCPFGFFNSWCFLEGLDEETGKKLIYVKNDIKIWRADSNRKELEELNCLLLKIDDLELKAE</sequence>
<evidence type="ECO:0000313" key="1">
    <source>
        <dbReference type="EMBL" id="KAJ0200273.1"/>
    </source>
</evidence>
<comment type="caution">
    <text evidence="1">The sequence shown here is derived from an EMBL/GenBank/DDBJ whole genome shotgun (WGS) entry which is preliminary data.</text>
</comment>
<dbReference type="AlphaFoldDB" id="A0A9R1V8I5"/>
<keyword evidence="2" id="KW-1185">Reference proteome</keyword>
<protein>
    <recommendedName>
        <fullName evidence="3">Endonuclease/exonuclease/phosphatase domain-containing protein</fullName>
    </recommendedName>
</protein>
<evidence type="ECO:0008006" key="3">
    <source>
        <dbReference type="Google" id="ProtNLM"/>
    </source>
</evidence>
<gene>
    <name evidence="1" type="ORF">LSAT_V11C600333800</name>
</gene>
<dbReference type="EMBL" id="NBSK02000006">
    <property type="protein sequence ID" value="KAJ0200273.1"/>
    <property type="molecule type" value="Genomic_DNA"/>
</dbReference>
<organism evidence="1 2">
    <name type="scientific">Lactuca sativa</name>
    <name type="common">Garden lettuce</name>
    <dbReference type="NCBI Taxonomy" id="4236"/>
    <lineage>
        <taxon>Eukaryota</taxon>
        <taxon>Viridiplantae</taxon>
        <taxon>Streptophyta</taxon>
        <taxon>Embryophyta</taxon>
        <taxon>Tracheophyta</taxon>
        <taxon>Spermatophyta</taxon>
        <taxon>Magnoliopsida</taxon>
        <taxon>eudicotyledons</taxon>
        <taxon>Gunneridae</taxon>
        <taxon>Pentapetalae</taxon>
        <taxon>asterids</taxon>
        <taxon>campanulids</taxon>
        <taxon>Asterales</taxon>
        <taxon>Asteraceae</taxon>
        <taxon>Cichorioideae</taxon>
        <taxon>Cichorieae</taxon>
        <taxon>Lactucinae</taxon>
        <taxon>Lactuca</taxon>
    </lineage>
</organism>
<name>A0A9R1V8I5_LACSA</name>
<accession>A0A9R1V8I5</accession>
<evidence type="ECO:0000313" key="2">
    <source>
        <dbReference type="Proteomes" id="UP000235145"/>
    </source>
</evidence>
<proteinExistence type="predicted"/>